<accession>A0A8T4KVE2</accession>
<dbReference type="Proteomes" id="UP000677687">
    <property type="component" value="Unassembled WGS sequence"/>
</dbReference>
<protein>
    <submittedName>
        <fullName evidence="1">Uncharacterized protein</fullName>
    </submittedName>
</protein>
<proteinExistence type="predicted"/>
<sequence length="72" mass="9037">MQIKKEFKKQHLAESNDYRERFVKKLEQFERWREELDPNSRLAIEMRRQITLLKKRLKHIDEWAKQAKENPE</sequence>
<reference evidence="1" key="1">
    <citation type="submission" date="2021-03" db="EMBL/GenBank/DDBJ databases">
        <authorList>
            <person name="Jaffe A."/>
        </authorList>
    </citation>
    <scope>NUCLEOTIDE SEQUENCE</scope>
    <source>
        <strain evidence="1">RIFCSPHIGHO2_01_FULL_AR10_44_11</strain>
    </source>
</reference>
<evidence type="ECO:0000313" key="1">
    <source>
        <dbReference type="EMBL" id="MBS3057089.1"/>
    </source>
</evidence>
<dbReference type="EMBL" id="JAGVWD010000007">
    <property type="protein sequence ID" value="MBS3057089.1"/>
    <property type="molecule type" value="Genomic_DNA"/>
</dbReference>
<reference evidence="1" key="2">
    <citation type="submission" date="2021-05" db="EMBL/GenBank/DDBJ databases">
        <title>Protein family content uncovers lineage relationships and bacterial pathway maintenance mechanisms in DPANN archaea.</title>
        <authorList>
            <person name="Castelle C.J."/>
            <person name="Meheust R."/>
            <person name="Jaffe A.L."/>
            <person name="Seitz K."/>
            <person name="Gong X."/>
            <person name="Baker B.J."/>
            <person name="Banfield J.F."/>
        </authorList>
    </citation>
    <scope>NUCLEOTIDE SEQUENCE</scope>
    <source>
        <strain evidence="1">RIFCSPHIGHO2_01_FULL_AR10_44_11</strain>
    </source>
</reference>
<comment type="caution">
    <text evidence="1">The sequence shown here is derived from an EMBL/GenBank/DDBJ whole genome shotgun (WGS) entry which is preliminary data.</text>
</comment>
<name>A0A8T4KVE2_9ARCH</name>
<evidence type="ECO:0000313" key="2">
    <source>
        <dbReference type="Proteomes" id="UP000677687"/>
    </source>
</evidence>
<dbReference type="AlphaFoldDB" id="A0A8T4KVE2"/>
<organism evidence="1 2">
    <name type="scientific">Candidatus Iainarchaeum sp</name>
    <dbReference type="NCBI Taxonomy" id="3101447"/>
    <lineage>
        <taxon>Archaea</taxon>
        <taxon>Candidatus Iainarchaeota</taxon>
        <taxon>Candidatus Iainarchaeia</taxon>
        <taxon>Candidatus Iainarchaeales</taxon>
        <taxon>Candidatus Iainarchaeaceae</taxon>
        <taxon>Candidatus Iainarchaeum</taxon>
    </lineage>
</organism>
<gene>
    <name evidence="1" type="ORF">J4415_00500</name>
</gene>